<dbReference type="Pfam" id="PF14378">
    <property type="entry name" value="PAP2_3"/>
    <property type="match status" value="1"/>
</dbReference>
<feature type="transmembrane region" description="Helical" evidence="2">
    <location>
        <begin position="177"/>
        <end position="198"/>
    </location>
</feature>
<dbReference type="Proteomes" id="UP000198859">
    <property type="component" value="Chromosome I"/>
</dbReference>
<feature type="domain" description="Inositolphosphotransferase Aur1/Ipt1" evidence="3">
    <location>
        <begin position="119"/>
        <end position="311"/>
    </location>
</feature>
<organism evidence="4 5">
    <name type="scientific">Nocardioides scoriae</name>
    <dbReference type="NCBI Taxonomy" id="642780"/>
    <lineage>
        <taxon>Bacteria</taxon>
        <taxon>Bacillati</taxon>
        <taxon>Actinomycetota</taxon>
        <taxon>Actinomycetes</taxon>
        <taxon>Propionibacteriales</taxon>
        <taxon>Nocardioidaceae</taxon>
        <taxon>Nocardioides</taxon>
    </lineage>
</organism>
<feature type="region of interest" description="Disordered" evidence="1">
    <location>
        <begin position="317"/>
        <end position="358"/>
    </location>
</feature>
<dbReference type="AlphaFoldDB" id="A0A1H1W9B3"/>
<reference evidence="5" key="1">
    <citation type="submission" date="2016-10" db="EMBL/GenBank/DDBJ databases">
        <authorList>
            <person name="Varghese N."/>
            <person name="Submissions S."/>
        </authorList>
    </citation>
    <scope>NUCLEOTIDE SEQUENCE [LARGE SCALE GENOMIC DNA]</scope>
    <source>
        <strain evidence="5">DSM 22127</strain>
    </source>
</reference>
<dbReference type="GO" id="GO:0016020">
    <property type="term" value="C:membrane"/>
    <property type="evidence" value="ECO:0007669"/>
    <property type="project" value="UniProtKB-SubCell"/>
</dbReference>
<feature type="transmembrane region" description="Helical" evidence="2">
    <location>
        <begin position="300"/>
        <end position="317"/>
    </location>
</feature>
<feature type="transmembrane region" description="Helical" evidence="2">
    <location>
        <begin position="275"/>
        <end position="294"/>
    </location>
</feature>
<evidence type="ECO:0000313" key="5">
    <source>
        <dbReference type="Proteomes" id="UP000198859"/>
    </source>
</evidence>
<keyword evidence="2" id="KW-1133">Transmembrane helix</keyword>
<evidence type="ECO:0000259" key="3">
    <source>
        <dbReference type="Pfam" id="PF14378"/>
    </source>
</evidence>
<protein>
    <submittedName>
        <fullName evidence="4">PAP2 superfamily protein</fullName>
    </submittedName>
</protein>
<feature type="compositionally biased region" description="Polar residues" evidence="1">
    <location>
        <begin position="332"/>
        <end position="358"/>
    </location>
</feature>
<feature type="transmembrane region" description="Helical" evidence="2">
    <location>
        <begin position="42"/>
        <end position="59"/>
    </location>
</feature>
<dbReference type="EMBL" id="LT629757">
    <property type="protein sequence ID" value="SDS93693.1"/>
    <property type="molecule type" value="Genomic_DNA"/>
</dbReference>
<keyword evidence="2" id="KW-0812">Transmembrane</keyword>
<proteinExistence type="predicted"/>
<name>A0A1H1W9B3_9ACTN</name>
<gene>
    <name evidence="4" type="ORF">SAMN04488570_3082</name>
</gene>
<keyword evidence="5" id="KW-1185">Reference proteome</keyword>
<dbReference type="InterPro" id="IPR026841">
    <property type="entry name" value="Aur1/Ipt1"/>
</dbReference>
<dbReference type="Gene3D" id="1.20.144.10">
    <property type="entry name" value="Phosphatidic acid phosphatase type 2/haloperoxidase"/>
    <property type="match status" value="1"/>
</dbReference>
<sequence>MPAYVWRTWAVVVVFAAVTLWRSHVVGIGLRDPHLAIVGRRLPAAVGMWALLVAGHALWRTRHGEGPRLRRAVAAVRERWTPGRLGLAASALLAYHVTYFCYRNLKSWDVLNAPRDRMLLGWDRWLFAGHDPAALLHAALGEHVSAYVLIVVYESFSTVVAVSFVAAVALPRRMRETYAATLSGMLIWILGVASYYAIPSLGPFWSAPQLFSGLPDTIVTETQALFLEQRAQLLAHPELPSSVAQVSAFASLHVGVLTVLVLMARHLGLRLLTRLLALDLALTLVATVYLGWHFAVDDVAGLAIGALAVALGTRIAGSPPARRRSRHHDSPAGTSDSATSTRLTTSMWSATSGTPPRK</sequence>
<feature type="transmembrane region" description="Helical" evidence="2">
    <location>
        <begin position="85"/>
        <end position="102"/>
    </location>
</feature>
<feature type="transmembrane region" description="Helical" evidence="2">
    <location>
        <begin position="6"/>
        <end position="30"/>
    </location>
</feature>
<evidence type="ECO:0000256" key="1">
    <source>
        <dbReference type="SAM" id="MobiDB-lite"/>
    </source>
</evidence>
<feature type="transmembrane region" description="Helical" evidence="2">
    <location>
        <begin position="146"/>
        <end position="170"/>
    </location>
</feature>
<keyword evidence="2" id="KW-0472">Membrane</keyword>
<feature type="transmembrane region" description="Helical" evidence="2">
    <location>
        <begin position="243"/>
        <end position="263"/>
    </location>
</feature>
<evidence type="ECO:0000256" key="2">
    <source>
        <dbReference type="SAM" id="Phobius"/>
    </source>
</evidence>
<dbReference type="STRING" id="642780.SAMN04488570_3082"/>
<accession>A0A1H1W9B3</accession>
<evidence type="ECO:0000313" key="4">
    <source>
        <dbReference type="EMBL" id="SDS93693.1"/>
    </source>
</evidence>